<dbReference type="CDD" id="cd00610">
    <property type="entry name" value="OAT_like"/>
    <property type="match status" value="1"/>
</dbReference>
<dbReference type="AlphaFoldDB" id="A0A2S9JY30"/>
<comment type="caution">
    <text evidence="7">The sequence shown here is derived from an EMBL/GenBank/DDBJ whole genome shotgun (WGS) entry which is preliminary data.</text>
</comment>
<dbReference type="FunFam" id="3.40.640.10:FF:000014">
    <property type="entry name" value="Adenosylmethionine-8-amino-7-oxononanoate aminotransferase, probable"/>
    <property type="match status" value="1"/>
</dbReference>
<dbReference type="OrthoDB" id="9801834at2"/>
<evidence type="ECO:0000256" key="1">
    <source>
        <dbReference type="ARBA" id="ARBA00001933"/>
    </source>
</evidence>
<dbReference type="EMBL" id="PVBT01000001">
    <property type="protein sequence ID" value="PRD58238.1"/>
    <property type="molecule type" value="Genomic_DNA"/>
</dbReference>
<dbReference type="Proteomes" id="UP000238563">
    <property type="component" value="Unassembled WGS sequence"/>
</dbReference>
<dbReference type="PANTHER" id="PTHR42684:SF3">
    <property type="entry name" value="ADENOSYLMETHIONINE-8-AMINO-7-OXONONANOATE AMINOTRANSFERASE"/>
    <property type="match status" value="1"/>
</dbReference>
<evidence type="ECO:0000256" key="5">
    <source>
        <dbReference type="ARBA" id="ARBA00022898"/>
    </source>
</evidence>
<dbReference type="RefSeq" id="WP_105732478.1">
    <property type="nucleotide sequence ID" value="NZ_PVBT01000001.1"/>
</dbReference>
<evidence type="ECO:0000256" key="6">
    <source>
        <dbReference type="RuleBase" id="RU003560"/>
    </source>
</evidence>
<dbReference type="PROSITE" id="PS00600">
    <property type="entry name" value="AA_TRANSFER_CLASS_3"/>
    <property type="match status" value="1"/>
</dbReference>
<evidence type="ECO:0000313" key="7">
    <source>
        <dbReference type="EMBL" id="PRD58238.1"/>
    </source>
</evidence>
<keyword evidence="4 7" id="KW-0808">Transferase</keyword>
<protein>
    <submittedName>
        <fullName evidence="7">Aspartate aminotransferase family protein</fullName>
    </submittedName>
</protein>
<accession>A0A2S9JY30</accession>
<name>A0A2S9JY30_9HYPH</name>
<dbReference type="Pfam" id="PF00202">
    <property type="entry name" value="Aminotran_3"/>
    <property type="match status" value="1"/>
</dbReference>
<dbReference type="GO" id="GO:0009448">
    <property type="term" value="P:gamma-aminobutyric acid metabolic process"/>
    <property type="evidence" value="ECO:0007669"/>
    <property type="project" value="TreeGrafter"/>
</dbReference>
<dbReference type="Gene3D" id="3.40.640.10">
    <property type="entry name" value="Type I PLP-dependent aspartate aminotransferase-like (Major domain)"/>
    <property type="match status" value="1"/>
</dbReference>
<evidence type="ECO:0000256" key="4">
    <source>
        <dbReference type="ARBA" id="ARBA00022679"/>
    </source>
</evidence>
<evidence type="ECO:0000256" key="2">
    <source>
        <dbReference type="ARBA" id="ARBA00008954"/>
    </source>
</evidence>
<dbReference type="InterPro" id="IPR015421">
    <property type="entry name" value="PyrdxlP-dep_Trfase_major"/>
</dbReference>
<dbReference type="GO" id="GO:0004015">
    <property type="term" value="F:adenosylmethionine-8-amino-7-oxononanoate transaminase activity"/>
    <property type="evidence" value="ECO:0007669"/>
    <property type="project" value="TreeGrafter"/>
</dbReference>
<proteinExistence type="inferred from homology"/>
<dbReference type="InterPro" id="IPR015424">
    <property type="entry name" value="PyrdxlP-dep_Trfase"/>
</dbReference>
<dbReference type="SUPFAM" id="SSF53383">
    <property type="entry name" value="PLP-dependent transferases"/>
    <property type="match status" value="1"/>
</dbReference>
<comment type="cofactor">
    <cofactor evidence="1">
        <name>pyridoxal 5'-phosphate</name>
        <dbReference type="ChEBI" id="CHEBI:597326"/>
    </cofactor>
</comment>
<gene>
    <name evidence="7" type="ORF">C5750_03665</name>
</gene>
<keyword evidence="8" id="KW-1185">Reference proteome</keyword>
<dbReference type="NCBIfam" id="NF004767">
    <property type="entry name" value="PRK06105.1"/>
    <property type="match status" value="1"/>
</dbReference>
<dbReference type="InterPro" id="IPR015422">
    <property type="entry name" value="PyrdxlP-dep_Trfase_small"/>
</dbReference>
<organism evidence="7 8">
    <name type="scientific">Phyllobacterium myrsinacearum</name>
    <dbReference type="NCBI Taxonomy" id="28101"/>
    <lineage>
        <taxon>Bacteria</taxon>
        <taxon>Pseudomonadati</taxon>
        <taxon>Pseudomonadota</taxon>
        <taxon>Alphaproteobacteria</taxon>
        <taxon>Hyphomicrobiales</taxon>
        <taxon>Phyllobacteriaceae</taxon>
        <taxon>Phyllobacterium</taxon>
    </lineage>
</organism>
<sequence length="458" mass="50009">MDTTVQSWERRELGSFFHTFSDLASLREDGPAIVEKGDGAYIFDTAGKRYFEGNSGLWNMTLGFSETRLAEVAARQYAQFPGYHTFFGRNSKPTIALAERMLELAPVPMSRVFFTNSGSDANESVIKLLWMMWAAEGQPRRRKLLTRKNAYHGATVMASALTGKDYVRAFGLPNAEIVTLDCPHSWRFALPGESDEDYSARLAARLEQQIVAEGPETIAGMFAEPVMGAGGVIVPPDGYFRMIQPVLQRYGIPLVADEVICGFGRTGHLWGAQAVGLRPDIIVASKSMSAGYFPMGAVMLSADMDKRATAACELWEEFPHGYTTGGHPVGCAISLEAIRIITEEGILDNIRKVGPVFQAGLRTLAEHPMVGEARGLGLMGALEMVADKKTKTAYAGEYRVGDRIAKAARDLGFIIRPLGASVVLAPPFIATLDQIGQLLDVLKRILDDVHADVNRRCA</sequence>
<dbReference type="Gene3D" id="3.90.1150.10">
    <property type="entry name" value="Aspartate Aminotransferase, domain 1"/>
    <property type="match status" value="1"/>
</dbReference>
<keyword evidence="3 7" id="KW-0032">Aminotransferase</keyword>
<evidence type="ECO:0000313" key="8">
    <source>
        <dbReference type="Proteomes" id="UP000238563"/>
    </source>
</evidence>
<evidence type="ECO:0000256" key="3">
    <source>
        <dbReference type="ARBA" id="ARBA00022576"/>
    </source>
</evidence>
<keyword evidence="5 6" id="KW-0663">Pyridoxal phosphate</keyword>
<dbReference type="InterPro" id="IPR049704">
    <property type="entry name" value="Aminotrans_3_PPA_site"/>
</dbReference>
<reference evidence="7 8" key="1">
    <citation type="submission" date="2018-02" db="EMBL/GenBank/DDBJ databases">
        <title>The draft genome of Phyllobacterium myrsinacearum DSM5892.</title>
        <authorList>
            <person name="Li L."/>
            <person name="Liu L."/>
            <person name="Zhang X."/>
            <person name="Wang T."/>
        </authorList>
    </citation>
    <scope>NUCLEOTIDE SEQUENCE [LARGE SCALE GENOMIC DNA]</scope>
    <source>
        <strain evidence="7 8">DSM 5892</strain>
    </source>
</reference>
<dbReference type="GO" id="GO:0030170">
    <property type="term" value="F:pyridoxal phosphate binding"/>
    <property type="evidence" value="ECO:0007669"/>
    <property type="project" value="InterPro"/>
</dbReference>
<comment type="similarity">
    <text evidence="2 6">Belongs to the class-III pyridoxal-phosphate-dependent aminotransferase family.</text>
</comment>
<dbReference type="PANTHER" id="PTHR42684">
    <property type="entry name" value="ADENOSYLMETHIONINE-8-AMINO-7-OXONONANOATE AMINOTRANSFERASE"/>
    <property type="match status" value="1"/>
</dbReference>
<dbReference type="PIRSF" id="PIRSF000521">
    <property type="entry name" value="Transaminase_4ab_Lys_Orn"/>
    <property type="match status" value="1"/>
</dbReference>
<dbReference type="InterPro" id="IPR005814">
    <property type="entry name" value="Aminotrans_3"/>
</dbReference>
<dbReference type="GO" id="GO:0009102">
    <property type="term" value="P:biotin biosynthetic process"/>
    <property type="evidence" value="ECO:0007669"/>
    <property type="project" value="TreeGrafter"/>
</dbReference>